<dbReference type="Gene3D" id="1.10.4100.10">
    <property type="entry name" value="2-methylcitrate dehydratase PrpD"/>
    <property type="match status" value="1"/>
</dbReference>
<feature type="non-terminal residue" evidence="2">
    <location>
        <position position="81"/>
    </location>
</feature>
<feature type="non-terminal residue" evidence="2">
    <location>
        <position position="1"/>
    </location>
</feature>
<sequence length="81" mass="8488">VLAQHVARTRYEDLPEPATAAARKFILDTIGVGLLGSAGPWVEELITVQGAQPATGGARVLGRSVRLGMSSAALCNAYQMH</sequence>
<accession>A0A381XX85</accession>
<dbReference type="InterPro" id="IPR036148">
    <property type="entry name" value="MmgE/PrpD_sf"/>
</dbReference>
<name>A0A381XX85_9ZZZZ</name>
<evidence type="ECO:0000313" key="2">
    <source>
        <dbReference type="EMBL" id="SVA69384.1"/>
    </source>
</evidence>
<dbReference type="InterPro" id="IPR045336">
    <property type="entry name" value="MmgE_PrpD_N"/>
</dbReference>
<dbReference type="AlphaFoldDB" id="A0A381XX85"/>
<proteinExistence type="predicted"/>
<protein>
    <recommendedName>
        <fullName evidence="1">MmgE/PrpD N-terminal domain-containing protein</fullName>
    </recommendedName>
</protein>
<feature type="domain" description="MmgE/PrpD N-terminal" evidence="1">
    <location>
        <begin position="2"/>
        <end position="81"/>
    </location>
</feature>
<dbReference type="GO" id="GO:0016829">
    <property type="term" value="F:lyase activity"/>
    <property type="evidence" value="ECO:0007669"/>
    <property type="project" value="InterPro"/>
</dbReference>
<dbReference type="InterPro" id="IPR042183">
    <property type="entry name" value="MmgE/PrpD_sf_1"/>
</dbReference>
<dbReference type="EMBL" id="UINC01016712">
    <property type="protein sequence ID" value="SVA69384.1"/>
    <property type="molecule type" value="Genomic_DNA"/>
</dbReference>
<dbReference type="Pfam" id="PF03972">
    <property type="entry name" value="MmgE_PrpD_N"/>
    <property type="match status" value="1"/>
</dbReference>
<evidence type="ECO:0000259" key="1">
    <source>
        <dbReference type="Pfam" id="PF03972"/>
    </source>
</evidence>
<dbReference type="SUPFAM" id="SSF103378">
    <property type="entry name" value="2-methylcitrate dehydratase PrpD"/>
    <property type="match status" value="1"/>
</dbReference>
<reference evidence="2" key="1">
    <citation type="submission" date="2018-05" db="EMBL/GenBank/DDBJ databases">
        <authorList>
            <person name="Lanie J.A."/>
            <person name="Ng W.-L."/>
            <person name="Kazmierczak K.M."/>
            <person name="Andrzejewski T.M."/>
            <person name="Davidsen T.M."/>
            <person name="Wayne K.J."/>
            <person name="Tettelin H."/>
            <person name="Glass J.I."/>
            <person name="Rusch D."/>
            <person name="Podicherti R."/>
            <person name="Tsui H.-C.T."/>
            <person name="Winkler M.E."/>
        </authorList>
    </citation>
    <scope>NUCLEOTIDE SEQUENCE</scope>
</reference>
<organism evidence="2">
    <name type="scientific">marine metagenome</name>
    <dbReference type="NCBI Taxonomy" id="408172"/>
    <lineage>
        <taxon>unclassified sequences</taxon>
        <taxon>metagenomes</taxon>
        <taxon>ecological metagenomes</taxon>
    </lineage>
</organism>
<gene>
    <name evidence="2" type="ORF">METZ01_LOCUS122238</name>
</gene>